<reference evidence="1 2" key="1">
    <citation type="submission" date="2019-02" db="EMBL/GenBank/DDBJ databases">
        <title>Deep-cultivation of Planctomycetes and their phenomic and genomic characterization uncovers novel biology.</title>
        <authorList>
            <person name="Wiegand S."/>
            <person name="Jogler M."/>
            <person name="Boedeker C."/>
            <person name="Pinto D."/>
            <person name="Vollmers J."/>
            <person name="Rivas-Marin E."/>
            <person name="Kohn T."/>
            <person name="Peeters S.H."/>
            <person name="Heuer A."/>
            <person name="Rast P."/>
            <person name="Oberbeckmann S."/>
            <person name="Bunk B."/>
            <person name="Jeske O."/>
            <person name="Meyerdierks A."/>
            <person name="Storesund J.E."/>
            <person name="Kallscheuer N."/>
            <person name="Luecker S."/>
            <person name="Lage O.M."/>
            <person name="Pohl T."/>
            <person name="Merkel B.J."/>
            <person name="Hornburger P."/>
            <person name="Mueller R.-W."/>
            <person name="Bruemmer F."/>
            <person name="Labrenz M."/>
            <person name="Spormann A.M."/>
            <person name="Op Den Camp H."/>
            <person name="Overmann J."/>
            <person name="Amann R."/>
            <person name="Jetten M.S.M."/>
            <person name="Mascher T."/>
            <person name="Medema M.H."/>
            <person name="Devos D.P."/>
            <person name="Kaster A.-K."/>
            <person name="Ovreas L."/>
            <person name="Rohde M."/>
            <person name="Galperin M.Y."/>
            <person name="Jogler C."/>
        </authorList>
    </citation>
    <scope>NUCLEOTIDE SEQUENCE [LARGE SCALE GENOMIC DNA]</scope>
    <source>
        <strain evidence="1 2">Pla111</strain>
    </source>
</reference>
<proteinExistence type="predicted"/>
<evidence type="ECO:0000313" key="1">
    <source>
        <dbReference type="EMBL" id="TWT43483.1"/>
    </source>
</evidence>
<dbReference type="Proteomes" id="UP000318995">
    <property type="component" value="Unassembled WGS sequence"/>
</dbReference>
<gene>
    <name evidence="1" type="ORF">Pla111_24340</name>
</gene>
<protein>
    <submittedName>
        <fullName evidence="1">Uncharacterized protein</fullName>
    </submittedName>
</protein>
<comment type="caution">
    <text evidence="1">The sequence shown here is derived from an EMBL/GenBank/DDBJ whole genome shotgun (WGS) entry which is preliminary data.</text>
</comment>
<organism evidence="1 2">
    <name type="scientific">Botrimarina hoheduenensis</name>
    <dbReference type="NCBI Taxonomy" id="2528000"/>
    <lineage>
        <taxon>Bacteria</taxon>
        <taxon>Pseudomonadati</taxon>
        <taxon>Planctomycetota</taxon>
        <taxon>Planctomycetia</taxon>
        <taxon>Pirellulales</taxon>
        <taxon>Lacipirellulaceae</taxon>
        <taxon>Botrimarina</taxon>
    </lineage>
</organism>
<name>A0A5C5VZW1_9BACT</name>
<dbReference type="EMBL" id="SJPH01000004">
    <property type="protein sequence ID" value="TWT43483.1"/>
    <property type="molecule type" value="Genomic_DNA"/>
</dbReference>
<accession>A0A5C5VZW1</accession>
<evidence type="ECO:0000313" key="2">
    <source>
        <dbReference type="Proteomes" id="UP000318995"/>
    </source>
</evidence>
<keyword evidence="2" id="KW-1185">Reference proteome</keyword>
<sequence>MSPLFVNTEGRGRPLAPADRVQELHEFAQCIECYLSARLGDLEFAEYARFELLQSSLAACADLLSADDLDRFLEEAIATASEHFGYVKTGKTQ</sequence>
<dbReference type="RefSeq" id="WP_146574626.1">
    <property type="nucleotide sequence ID" value="NZ_SJPH01000004.1"/>
</dbReference>
<dbReference type="AlphaFoldDB" id="A0A5C5VZW1"/>